<dbReference type="Pfam" id="PF00293">
    <property type="entry name" value="NUDIX"/>
    <property type="match status" value="1"/>
</dbReference>
<dbReference type="SUPFAM" id="SSF55811">
    <property type="entry name" value="Nudix"/>
    <property type="match status" value="1"/>
</dbReference>
<gene>
    <name evidence="6" type="ORF">AGRHK599_LOCUS320</name>
</gene>
<dbReference type="EMBL" id="CAICSX020000001">
    <property type="protein sequence ID" value="CAD0210305.1"/>
    <property type="molecule type" value="Genomic_DNA"/>
</dbReference>
<dbReference type="InterPro" id="IPR015797">
    <property type="entry name" value="NUDIX_hydrolase-like_dom_sf"/>
</dbReference>
<keyword evidence="2" id="KW-0479">Metal-binding</keyword>
<evidence type="ECO:0000313" key="6">
    <source>
        <dbReference type="EMBL" id="CAD0210305.1"/>
    </source>
</evidence>
<dbReference type="InterPro" id="IPR047198">
    <property type="entry name" value="DDP-like_NUDIX"/>
</dbReference>
<comment type="caution">
    <text evidence="6">The sequence shown here is derived from an EMBL/GenBank/DDBJ whole genome shotgun (WGS) entry which is preliminary data.</text>
</comment>
<dbReference type="GO" id="GO:0005737">
    <property type="term" value="C:cytoplasm"/>
    <property type="evidence" value="ECO:0007669"/>
    <property type="project" value="TreeGrafter"/>
</dbReference>
<evidence type="ECO:0000256" key="4">
    <source>
        <dbReference type="ARBA" id="ARBA00022842"/>
    </source>
</evidence>
<dbReference type="PANTHER" id="PTHR12629">
    <property type="entry name" value="DIPHOSPHOINOSITOL POLYPHOSPHATE PHOSPHOHYDROLASE"/>
    <property type="match status" value="1"/>
</dbReference>
<protein>
    <recommendedName>
        <fullName evidence="5">Nudix hydrolase domain-containing protein</fullName>
    </recommendedName>
</protein>
<dbReference type="GO" id="GO:0046872">
    <property type="term" value="F:metal ion binding"/>
    <property type="evidence" value="ECO:0007669"/>
    <property type="project" value="UniProtKB-KW"/>
</dbReference>
<dbReference type="AlphaFoldDB" id="A0AAN2DBU5"/>
<keyword evidence="3" id="KW-0378">Hydrolase</keyword>
<dbReference type="Proteomes" id="UP000528185">
    <property type="component" value="Unassembled WGS sequence"/>
</dbReference>
<reference evidence="6 7" key="1">
    <citation type="submission" date="2020-06" db="EMBL/GenBank/DDBJ databases">
        <authorList>
            <person name="De Coninck B."/>
            <person name="Ibrahim H."/>
        </authorList>
    </citation>
    <scope>NUCLEOTIDE SEQUENCE [LARGE SCALE GENOMIC DNA]</scope>
    <source>
        <strain evidence="6">Ag_rhizogenes_K599</strain>
    </source>
</reference>
<dbReference type="Gene3D" id="3.90.79.10">
    <property type="entry name" value="Nucleoside Triphosphate Pyrophosphohydrolase"/>
    <property type="match status" value="1"/>
</dbReference>
<proteinExistence type="predicted"/>
<evidence type="ECO:0000256" key="1">
    <source>
        <dbReference type="ARBA" id="ARBA00001946"/>
    </source>
</evidence>
<dbReference type="PROSITE" id="PS51462">
    <property type="entry name" value="NUDIX"/>
    <property type="match status" value="1"/>
</dbReference>
<keyword evidence="4" id="KW-0460">Magnesium</keyword>
<evidence type="ECO:0000313" key="7">
    <source>
        <dbReference type="Proteomes" id="UP000528185"/>
    </source>
</evidence>
<feature type="domain" description="Nudix hydrolase" evidence="5">
    <location>
        <begin position="37"/>
        <end position="171"/>
    </location>
</feature>
<dbReference type="CDD" id="cd04666">
    <property type="entry name" value="NUDIX_DIPP2_like_Nudt4"/>
    <property type="match status" value="1"/>
</dbReference>
<evidence type="ECO:0000256" key="3">
    <source>
        <dbReference type="ARBA" id="ARBA00022801"/>
    </source>
</evidence>
<comment type="cofactor">
    <cofactor evidence="1">
        <name>Mg(2+)</name>
        <dbReference type="ChEBI" id="CHEBI:18420"/>
    </cofactor>
</comment>
<dbReference type="GO" id="GO:0016462">
    <property type="term" value="F:pyrophosphatase activity"/>
    <property type="evidence" value="ECO:0007669"/>
    <property type="project" value="InterPro"/>
</dbReference>
<evidence type="ECO:0000256" key="2">
    <source>
        <dbReference type="ARBA" id="ARBA00022723"/>
    </source>
</evidence>
<name>A0AAN2DBU5_RHIRH</name>
<evidence type="ECO:0000259" key="5">
    <source>
        <dbReference type="PROSITE" id="PS51462"/>
    </source>
</evidence>
<dbReference type="PANTHER" id="PTHR12629:SF0">
    <property type="entry name" value="DIPHOSPHOINOSITOL-POLYPHOSPHATE DIPHOSPHATASE"/>
    <property type="match status" value="1"/>
</dbReference>
<dbReference type="InterPro" id="IPR000086">
    <property type="entry name" value="NUDIX_hydrolase_dom"/>
</dbReference>
<organism evidence="6 7">
    <name type="scientific">Rhizobium rhizogenes</name>
    <name type="common">Agrobacterium rhizogenes</name>
    <dbReference type="NCBI Taxonomy" id="359"/>
    <lineage>
        <taxon>Bacteria</taxon>
        <taxon>Pseudomonadati</taxon>
        <taxon>Pseudomonadota</taxon>
        <taxon>Alphaproteobacteria</taxon>
        <taxon>Hyphomicrobiales</taxon>
        <taxon>Rhizobiaceae</taxon>
        <taxon>Rhizobium/Agrobacterium group</taxon>
        <taxon>Rhizobium</taxon>
    </lineage>
</organism>
<sequence>MRRIYISNYHYPAKKDLSGLKILNRLATDVGLMLRRPPRQQYAALCYRLSKKNPAPEVLLLTSRDTGRWVIPKGWPMGGKKAHAVAEQEAYEEAGVKGTVEKAPFGFYEYEKKLNSGINVPCRVQVHLLEVSEMQDSFPEKDSRRLEWVSPQEANRRVNEPELKALMLAFDKRMAHSK</sequence>
<accession>A0AAN2DBU5</accession>